<evidence type="ECO:0000313" key="1">
    <source>
        <dbReference type="EMBL" id="UJF33739.1"/>
    </source>
</evidence>
<proteinExistence type="predicted"/>
<evidence type="ECO:0000313" key="2">
    <source>
        <dbReference type="Proteomes" id="UP001649230"/>
    </source>
</evidence>
<protein>
    <submittedName>
        <fullName evidence="1">Uncharacterized protein</fullName>
    </submittedName>
</protein>
<name>A0ABY3SJ40_9BACL</name>
<gene>
    <name evidence="1" type="ORF">L0M14_00265</name>
</gene>
<reference evidence="1 2" key="1">
    <citation type="journal article" date="2024" name="Int. J. Syst. Evol. Microbiol.">
        <title>Paenibacillus hexagrammi sp. nov., a novel bacterium isolated from the gut content of Hexagrammos agrammus.</title>
        <authorList>
            <person name="Jung H.K."/>
            <person name="Kim D.G."/>
            <person name="Zin H."/>
            <person name="Park J."/>
            <person name="Jung H."/>
            <person name="Kim Y.O."/>
            <person name="Kong H.J."/>
            <person name="Kim J.W."/>
            <person name="Kim Y.S."/>
        </authorList>
    </citation>
    <scope>NUCLEOTIDE SEQUENCE [LARGE SCALE GENOMIC DNA]</scope>
    <source>
        <strain evidence="1 2">YPD9-1</strain>
    </source>
</reference>
<keyword evidence="2" id="KW-1185">Reference proteome</keyword>
<organism evidence="1 2">
    <name type="scientific">Paenibacillus hexagrammi</name>
    <dbReference type="NCBI Taxonomy" id="2908839"/>
    <lineage>
        <taxon>Bacteria</taxon>
        <taxon>Bacillati</taxon>
        <taxon>Bacillota</taxon>
        <taxon>Bacilli</taxon>
        <taxon>Bacillales</taxon>
        <taxon>Paenibacillaceae</taxon>
        <taxon>Paenibacillus</taxon>
    </lineage>
</organism>
<dbReference type="Proteomes" id="UP001649230">
    <property type="component" value="Chromosome"/>
</dbReference>
<sequence>MKSTTPVSKIKTEFTLNEAFIAPYTQIDELGGGKVYLEYGIHGKNQAGGYPENHLLQQDEKPVVPLHRIFLYLLIGERLFHFRCLQNYSLLRLFLGGRCPHHSLPSKVLIRLGKENSTIRDELQTINRDLIRPCLPPSLILDLDSNTSHLLSGN</sequence>
<dbReference type="RefSeq" id="WP_235120133.1">
    <property type="nucleotide sequence ID" value="NZ_CP090978.1"/>
</dbReference>
<accession>A0ABY3SJ40</accession>
<dbReference type="EMBL" id="CP090978">
    <property type="protein sequence ID" value="UJF33739.1"/>
    <property type="molecule type" value="Genomic_DNA"/>
</dbReference>